<comment type="caution">
    <text evidence="1">The sequence shown here is derived from an EMBL/GenBank/DDBJ whole genome shotgun (WGS) entry which is preliminary data.</text>
</comment>
<keyword evidence="2" id="KW-1185">Reference proteome</keyword>
<evidence type="ECO:0000313" key="2">
    <source>
        <dbReference type="Proteomes" id="UP001152533"/>
    </source>
</evidence>
<dbReference type="EMBL" id="CAMGZC010000004">
    <property type="protein sequence ID" value="CAI0641116.1"/>
    <property type="molecule type" value="Genomic_DNA"/>
</dbReference>
<organism evidence="1 2">
    <name type="scientific">Colletotrichum noveboracense</name>
    <dbReference type="NCBI Taxonomy" id="2664923"/>
    <lineage>
        <taxon>Eukaryota</taxon>
        <taxon>Fungi</taxon>
        <taxon>Dikarya</taxon>
        <taxon>Ascomycota</taxon>
        <taxon>Pezizomycotina</taxon>
        <taxon>Sordariomycetes</taxon>
        <taxon>Hypocreomycetidae</taxon>
        <taxon>Glomerellales</taxon>
        <taxon>Glomerellaceae</taxon>
        <taxon>Colletotrichum</taxon>
        <taxon>Colletotrichum gloeosporioides species complex</taxon>
    </lineage>
</organism>
<feature type="non-terminal residue" evidence="1">
    <location>
        <position position="1"/>
    </location>
</feature>
<dbReference type="Proteomes" id="UP001152533">
    <property type="component" value="Unassembled WGS sequence"/>
</dbReference>
<evidence type="ECO:0000313" key="1">
    <source>
        <dbReference type="EMBL" id="CAI0641116.1"/>
    </source>
</evidence>
<dbReference type="AlphaFoldDB" id="A0A9W4WDS5"/>
<protein>
    <submittedName>
        <fullName evidence="1">Uncharacterized protein</fullName>
    </submittedName>
</protein>
<gene>
    <name evidence="1" type="ORF">CGXH109_LOCUS1134</name>
</gene>
<sequence>PTCRGDSGVCTSSIDVAWHNTTVKFKTDKFLDEWRARDNFTHPAYFSMGLDNHKPYKTSLNNKWTANLV</sequence>
<name>A0A9W4WDS5_9PEZI</name>
<accession>A0A9W4WDS5</accession>
<reference evidence="1" key="1">
    <citation type="submission" date="2022-08" db="EMBL/GenBank/DDBJ databases">
        <authorList>
            <person name="Giroux E."/>
            <person name="Giroux E."/>
        </authorList>
    </citation>
    <scope>NUCLEOTIDE SEQUENCE</scope>
    <source>
        <strain evidence="1">H1091258</strain>
    </source>
</reference>
<proteinExistence type="predicted"/>